<dbReference type="AlphaFoldDB" id="A0A6F9DLH3"/>
<evidence type="ECO:0000256" key="4">
    <source>
        <dbReference type="ARBA" id="ARBA00023268"/>
    </source>
</evidence>
<keyword evidence="3 9" id="KW-0808">Transferase</keyword>
<accession>A0A6F9DLH3</accession>
<gene>
    <name evidence="9" type="primary">Mettl13</name>
</gene>
<dbReference type="SUPFAM" id="SSF53335">
    <property type="entry name" value="S-adenosyl-L-methionine-dependent methyltransferases"/>
    <property type="match status" value="2"/>
</dbReference>
<organism evidence="9">
    <name type="scientific">Phallusia mammillata</name>
    <dbReference type="NCBI Taxonomy" id="59560"/>
    <lineage>
        <taxon>Eukaryota</taxon>
        <taxon>Metazoa</taxon>
        <taxon>Chordata</taxon>
        <taxon>Tunicata</taxon>
        <taxon>Ascidiacea</taxon>
        <taxon>Phlebobranchia</taxon>
        <taxon>Ascidiidae</taxon>
        <taxon>Phallusia</taxon>
    </lineage>
</organism>
<keyword evidence="2 9" id="KW-0489">Methyltransferase</keyword>
<dbReference type="Pfam" id="PF01564">
    <property type="entry name" value="Spermine_synth"/>
    <property type="match status" value="1"/>
</dbReference>
<feature type="region of interest" description="Disordered" evidence="7">
    <location>
        <begin position="426"/>
        <end position="445"/>
    </location>
</feature>
<feature type="domain" description="Methyltransferase type 11" evidence="8">
    <location>
        <begin position="52"/>
        <end position="154"/>
    </location>
</feature>
<evidence type="ECO:0000256" key="6">
    <source>
        <dbReference type="ARBA" id="ARBA00081503"/>
    </source>
</evidence>
<dbReference type="GO" id="GO:0032259">
    <property type="term" value="P:methylation"/>
    <property type="evidence" value="ECO:0007669"/>
    <property type="project" value="UniProtKB-KW"/>
</dbReference>
<dbReference type="InterPro" id="IPR013216">
    <property type="entry name" value="Methyltransf_11"/>
</dbReference>
<dbReference type="Pfam" id="PF08241">
    <property type="entry name" value="Methyltransf_11"/>
    <property type="match status" value="1"/>
</dbReference>
<dbReference type="InterPro" id="IPR051419">
    <property type="entry name" value="Lys/N-term_MeTrsfase_sf"/>
</dbReference>
<evidence type="ECO:0000256" key="3">
    <source>
        <dbReference type="ARBA" id="ARBA00022679"/>
    </source>
</evidence>
<reference evidence="9" key="1">
    <citation type="submission" date="2020-04" db="EMBL/GenBank/DDBJ databases">
        <authorList>
            <person name="Neveu A P."/>
        </authorList>
    </citation>
    <scope>NUCLEOTIDE SEQUENCE</scope>
    <source>
        <tissue evidence="9">Whole embryo</tissue>
    </source>
</reference>
<dbReference type="PANTHER" id="PTHR12176:SF78">
    <property type="entry name" value="EEF1A LYSINE AND N-TERMINAL METHYLTRANSFERASE"/>
    <property type="match status" value="1"/>
</dbReference>
<name>A0A6F9DLH3_9ASCI</name>
<keyword evidence="4" id="KW-0511">Multifunctional enzyme</keyword>
<dbReference type="GO" id="GO:0008757">
    <property type="term" value="F:S-adenosylmethionine-dependent methyltransferase activity"/>
    <property type="evidence" value="ECO:0007669"/>
    <property type="project" value="InterPro"/>
</dbReference>
<evidence type="ECO:0000259" key="8">
    <source>
        <dbReference type="Pfam" id="PF08241"/>
    </source>
</evidence>
<evidence type="ECO:0000256" key="5">
    <source>
        <dbReference type="ARBA" id="ARBA00071300"/>
    </source>
</evidence>
<comment type="similarity">
    <text evidence="1">Belongs to the methyltransferase superfamily.</text>
</comment>
<evidence type="ECO:0000256" key="1">
    <source>
        <dbReference type="ARBA" id="ARBA00008361"/>
    </source>
</evidence>
<dbReference type="CDD" id="cd02440">
    <property type="entry name" value="AdoMet_MTases"/>
    <property type="match status" value="2"/>
</dbReference>
<dbReference type="PANTHER" id="PTHR12176">
    <property type="entry name" value="SAM-DEPENDENT METHYLTRANSFERASE SUPERFAMILY PROTEIN"/>
    <property type="match status" value="1"/>
</dbReference>
<evidence type="ECO:0000256" key="7">
    <source>
        <dbReference type="SAM" id="MobiDB-lite"/>
    </source>
</evidence>
<dbReference type="InterPro" id="IPR029063">
    <property type="entry name" value="SAM-dependent_MTases_sf"/>
</dbReference>
<sequence>MNLLPKYHSDFSSVNYWETFFKKRVNSFEWYGNYFELCGILNRYFKPKDDVLVVGCGNSNLSEQMYDTGCQKITNIDISKTVIKQMQDRNKGRDQMHWLEMDITKMQFEDESFSVVIDKGTLDAMMSGDEMSKQIDEMFEEIGRVLKNAGRYICISLAQDHIMKKMLDYFPSRNWLVRIHKVWTDSSTDDVSNKMPVFAFIFTKFQKMPMKILEVCLEDSVKPTRLKSEDEVADFIKAQQYYAMIRNTLASNDAKDDMPPVELFTSEQVNLPRYRIYVIDLTTFKHSLKFGIFIIPHGRETEWLFATHEGRQQVAESAKFKRLAIVALSRDHVYADGMNGIQTELSSRVMELAPAKLPKEYKVPFLSIGGDNIGERHVRHRCKSKFCGSFIVEDYIGDENKWFRQLIFENQGTCVQSVVELMKKPYTKQSGKKSPKQKSTSDENAMVPNPIHLASIYQRIIVASLASTISTLNDKFKVLVIGLGGGTLCCHLLHVFRNCQITAIELDPGVAEVASKWFGLGSDRYKSRVNIQVEDGLVFLKKLVNSNTSENPELFDVLILDANCNDKTKSLQCPAEPFVELKMIRNMAAVLKEKGCLLLNMLSRDQNTKNNVTERICEVFTDIYHKKCSPDLNEVLICLKSPCKNGQSDKNGENTVDQWTSTVRQWEKGFRKSHKETLELSDNLENVVKIF</sequence>
<proteinExistence type="evidence at transcript level"/>
<dbReference type="FunFam" id="3.40.50.150:FF:000110">
    <property type="entry name" value="methyltransferase-like protein 13 isoform X1"/>
    <property type="match status" value="1"/>
</dbReference>
<evidence type="ECO:0000313" key="9">
    <source>
        <dbReference type="EMBL" id="CAB3263765.1"/>
    </source>
</evidence>
<protein>
    <recommendedName>
        <fullName evidence="5">eEF1A lysine and N-terminal methyltransferase</fullName>
    </recommendedName>
    <alternativeName>
        <fullName evidence="6">Methyltransferase-like protein 13</fullName>
    </alternativeName>
</protein>
<dbReference type="Gene3D" id="3.40.50.150">
    <property type="entry name" value="Vaccinia Virus protein VP39"/>
    <property type="match status" value="2"/>
</dbReference>
<dbReference type="EMBL" id="LR787903">
    <property type="protein sequence ID" value="CAB3263765.1"/>
    <property type="molecule type" value="mRNA"/>
</dbReference>
<evidence type="ECO:0000256" key="2">
    <source>
        <dbReference type="ARBA" id="ARBA00022603"/>
    </source>
</evidence>